<name>A0AAU8FG82_9BACT</name>
<dbReference type="SUPFAM" id="SSF55874">
    <property type="entry name" value="ATPase domain of HSP90 chaperone/DNA topoisomerase II/histidine kinase"/>
    <property type="match status" value="1"/>
</dbReference>
<dbReference type="RefSeq" id="WP_353718702.1">
    <property type="nucleotide sequence ID" value="NZ_CP159289.1"/>
</dbReference>
<dbReference type="InterPro" id="IPR004358">
    <property type="entry name" value="Sig_transdc_His_kin-like_C"/>
</dbReference>
<dbReference type="PRINTS" id="PR00344">
    <property type="entry name" value="BCTRLSENSOR"/>
</dbReference>
<dbReference type="Gene3D" id="3.40.50.2300">
    <property type="match status" value="1"/>
</dbReference>
<dbReference type="SUPFAM" id="SSF52172">
    <property type="entry name" value="CheY-like"/>
    <property type="match status" value="1"/>
</dbReference>
<dbReference type="PANTHER" id="PTHR43547:SF2">
    <property type="entry name" value="HYBRID SIGNAL TRANSDUCTION HISTIDINE KINASE C"/>
    <property type="match status" value="1"/>
</dbReference>
<evidence type="ECO:0000259" key="8">
    <source>
        <dbReference type="PROSITE" id="PS50110"/>
    </source>
</evidence>
<dbReference type="EC" id="2.7.13.3" evidence="2"/>
<dbReference type="PANTHER" id="PTHR43547">
    <property type="entry name" value="TWO-COMPONENT HISTIDINE KINASE"/>
    <property type="match status" value="1"/>
</dbReference>
<keyword evidence="5" id="KW-0418">Kinase</keyword>
<dbReference type="Pfam" id="PF02518">
    <property type="entry name" value="HATPase_c"/>
    <property type="match status" value="1"/>
</dbReference>
<evidence type="ECO:0000256" key="5">
    <source>
        <dbReference type="ARBA" id="ARBA00022777"/>
    </source>
</evidence>
<dbReference type="InterPro" id="IPR011006">
    <property type="entry name" value="CheY-like_superfamily"/>
</dbReference>
<dbReference type="SMART" id="SM00387">
    <property type="entry name" value="HATPase_c"/>
    <property type="match status" value="1"/>
</dbReference>
<feature type="domain" description="Response regulatory" evidence="8">
    <location>
        <begin position="239"/>
        <end position="355"/>
    </location>
</feature>
<evidence type="ECO:0000256" key="3">
    <source>
        <dbReference type="ARBA" id="ARBA00022553"/>
    </source>
</evidence>
<dbReference type="SUPFAM" id="SSF47384">
    <property type="entry name" value="Homodimeric domain of signal transducing histidine kinase"/>
    <property type="match status" value="1"/>
</dbReference>
<evidence type="ECO:0000256" key="1">
    <source>
        <dbReference type="ARBA" id="ARBA00000085"/>
    </source>
</evidence>
<dbReference type="InterPro" id="IPR003594">
    <property type="entry name" value="HATPase_dom"/>
</dbReference>
<dbReference type="GO" id="GO:0000155">
    <property type="term" value="F:phosphorelay sensor kinase activity"/>
    <property type="evidence" value="ECO:0007669"/>
    <property type="project" value="InterPro"/>
</dbReference>
<evidence type="ECO:0000256" key="2">
    <source>
        <dbReference type="ARBA" id="ARBA00012438"/>
    </source>
</evidence>
<accession>A0AAU8FG82</accession>
<dbReference type="EMBL" id="CP159289">
    <property type="protein sequence ID" value="XCH23376.1"/>
    <property type="molecule type" value="Genomic_DNA"/>
</dbReference>
<keyword evidence="3 6" id="KW-0597">Phosphoprotein</keyword>
<keyword evidence="9" id="KW-0547">Nucleotide-binding</keyword>
<evidence type="ECO:0000256" key="4">
    <source>
        <dbReference type="ARBA" id="ARBA00022679"/>
    </source>
</evidence>
<dbReference type="InterPro" id="IPR003661">
    <property type="entry name" value="HisK_dim/P_dom"/>
</dbReference>
<organism evidence="9">
    <name type="scientific">Dyadobacter sp. 676</name>
    <dbReference type="NCBI Taxonomy" id="3088362"/>
    <lineage>
        <taxon>Bacteria</taxon>
        <taxon>Pseudomonadati</taxon>
        <taxon>Bacteroidota</taxon>
        <taxon>Cytophagia</taxon>
        <taxon>Cytophagales</taxon>
        <taxon>Spirosomataceae</taxon>
        <taxon>Dyadobacter</taxon>
    </lineage>
</organism>
<evidence type="ECO:0000259" key="7">
    <source>
        <dbReference type="PROSITE" id="PS50109"/>
    </source>
</evidence>
<dbReference type="Pfam" id="PF00072">
    <property type="entry name" value="Response_reg"/>
    <property type="match status" value="1"/>
</dbReference>
<comment type="catalytic activity">
    <reaction evidence="1">
        <text>ATP + protein L-histidine = ADP + protein N-phospho-L-histidine.</text>
        <dbReference type="EC" id="2.7.13.3"/>
    </reaction>
</comment>
<evidence type="ECO:0000313" key="9">
    <source>
        <dbReference type="EMBL" id="XCH23376.1"/>
    </source>
</evidence>
<dbReference type="CDD" id="cd00082">
    <property type="entry name" value="HisKA"/>
    <property type="match status" value="1"/>
</dbReference>
<dbReference type="SMART" id="SM00388">
    <property type="entry name" value="HisKA"/>
    <property type="match status" value="1"/>
</dbReference>
<dbReference type="CDD" id="cd00075">
    <property type="entry name" value="HATPase"/>
    <property type="match status" value="1"/>
</dbReference>
<dbReference type="InterPro" id="IPR036097">
    <property type="entry name" value="HisK_dim/P_sf"/>
</dbReference>
<feature type="domain" description="Histidine kinase" evidence="7">
    <location>
        <begin position="1"/>
        <end position="219"/>
    </location>
</feature>
<dbReference type="Pfam" id="PF00512">
    <property type="entry name" value="HisKA"/>
    <property type="match status" value="1"/>
</dbReference>
<dbReference type="GO" id="GO:0005524">
    <property type="term" value="F:ATP binding"/>
    <property type="evidence" value="ECO:0007669"/>
    <property type="project" value="UniProtKB-KW"/>
</dbReference>
<dbReference type="PROSITE" id="PS50110">
    <property type="entry name" value="RESPONSE_REGULATORY"/>
    <property type="match status" value="1"/>
</dbReference>
<sequence>MLAHELRNPLSTVCNGIAVLKLTQQPDSQLADVVNMMDNHASHLVRMIDDLLDVSRVTQGKIVLKTERLEVSTLISLAVKGIEPQYESRGKLLHTTALPTGLFVEGDPTRLTQVINNLLTNSLRYTGDDGQVWVSLEMENQEALIKVKDNGIGLTTEQQTSVFELFVQGDNSLARSQGGLGVGLTLVKRLVEMHGGKVEARSQGLGLGSEFLVYLPLLNLPAQEQASRLDEGGQKAPLRILVIDDVEDLAKVTSMLLSIKGYQVDICTSGIEGVKAVEQSKPSVVLCDIGMPGLDGYQTAQLMRQGEWGRKVILIALSGYAQPDDVQKAKEAGFDTHLAKPVDIDQLQSAILKLTRS</sequence>
<dbReference type="InterPro" id="IPR001789">
    <property type="entry name" value="Sig_transdc_resp-reg_receiver"/>
</dbReference>
<dbReference type="Gene3D" id="3.30.565.10">
    <property type="entry name" value="Histidine kinase-like ATPase, C-terminal domain"/>
    <property type="match status" value="1"/>
</dbReference>
<dbReference type="CDD" id="cd17580">
    <property type="entry name" value="REC_2_DhkD-like"/>
    <property type="match status" value="1"/>
</dbReference>
<gene>
    <name evidence="9" type="ORF">ABV298_24090</name>
</gene>
<keyword evidence="9" id="KW-0067">ATP-binding</keyword>
<protein>
    <recommendedName>
        <fullName evidence="2">histidine kinase</fullName>
        <ecNumber evidence="2">2.7.13.3</ecNumber>
    </recommendedName>
</protein>
<evidence type="ECO:0000256" key="6">
    <source>
        <dbReference type="PROSITE-ProRule" id="PRU00169"/>
    </source>
</evidence>
<keyword evidence="4" id="KW-0808">Transferase</keyword>
<dbReference type="InterPro" id="IPR005467">
    <property type="entry name" value="His_kinase_dom"/>
</dbReference>
<dbReference type="PROSITE" id="PS50109">
    <property type="entry name" value="HIS_KIN"/>
    <property type="match status" value="1"/>
</dbReference>
<feature type="modified residue" description="4-aspartylphosphate" evidence="6">
    <location>
        <position position="288"/>
    </location>
</feature>
<dbReference type="InterPro" id="IPR036890">
    <property type="entry name" value="HATPase_C_sf"/>
</dbReference>
<dbReference type="FunFam" id="3.30.565.10:FF:000006">
    <property type="entry name" value="Sensor histidine kinase WalK"/>
    <property type="match status" value="1"/>
</dbReference>
<dbReference type="Gene3D" id="1.10.287.130">
    <property type="match status" value="1"/>
</dbReference>
<dbReference type="SMART" id="SM00448">
    <property type="entry name" value="REC"/>
    <property type="match status" value="1"/>
</dbReference>
<proteinExistence type="predicted"/>
<reference evidence="9" key="1">
    <citation type="submission" date="2024-06" db="EMBL/GenBank/DDBJ databases">
        <title>Sequencing and assembly of the genome of Dyadobacter sp. strain 676, a symbiont of Cyamopsis tetragonoloba.</title>
        <authorList>
            <person name="Guro P."/>
            <person name="Sazanova A."/>
            <person name="Kuznetsova I."/>
            <person name="Belimov A."/>
            <person name="Safronova V."/>
        </authorList>
    </citation>
    <scope>NUCLEOTIDE SEQUENCE</scope>
    <source>
        <strain evidence="9">676</strain>
    </source>
</reference>
<dbReference type="AlphaFoldDB" id="A0AAU8FG82"/>